<dbReference type="AlphaFoldDB" id="A0A1R0GLM1"/>
<dbReference type="PROSITE" id="PS51201">
    <property type="entry name" value="RCK_N"/>
    <property type="match status" value="1"/>
</dbReference>
<dbReference type="InterPro" id="IPR047871">
    <property type="entry name" value="K_chnl_Slo-like"/>
</dbReference>
<feature type="compositionally biased region" description="Polar residues" evidence="11">
    <location>
        <begin position="64"/>
        <end position="78"/>
    </location>
</feature>
<accession>A0A1R0GLM1</accession>
<dbReference type="InterPro" id="IPR003929">
    <property type="entry name" value="K_chnl_BK_asu"/>
</dbReference>
<proteinExistence type="predicted"/>
<dbReference type="Pfam" id="PF03493">
    <property type="entry name" value="BK_channel_a"/>
    <property type="match status" value="1"/>
</dbReference>
<feature type="region of interest" description="Disordered" evidence="11">
    <location>
        <begin position="794"/>
        <end position="830"/>
    </location>
</feature>
<evidence type="ECO:0000256" key="3">
    <source>
        <dbReference type="ARBA" id="ARBA00022538"/>
    </source>
</evidence>
<feature type="compositionally biased region" description="Polar residues" evidence="11">
    <location>
        <begin position="8"/>
        <end position="20"/>
    </location>
</feature>
<feature type="transmembrane region" description="Helical" evidence="12">
    <location>
        <begin position="112"/>
        <end position="130"/>
    </location>
</feature>
<evidence type="ECO:0000256" key="7">
    <source>
        <dbReference type="ARBA" id="ARBA00022989"/>
    </source>
</evidence>
<feature type="transmembrane region" description="Helical" evidence="12">
    <location>
        <begin position="205"/>
        <end position="223"/>
    </location>
</feature>
<sequence length="1250" mass="138438">MYKFSKPKSLQQYDKGSNDGTIVVPSIDSSESSAISPFFSSSKMKPSPSFYRRSSSRKSKSDPQQLEISASSSFTQPDSNSGNSNSNPTKRQIISFYLNSSSLGRRWDQLDAFFNFLMCSLFIYFTTYITKANDIVPYRLLVLDSTLSFLLFLLFLPRFYVSPDARKFLFSSFSILSFLTILTPFLILLNIYLDPSIYYDTLMSSGIWVFIYPVRFVRLYYSLVKVLSSVKNTLLNDPATNQALESIIVVFSTVLSITALTHIVLCLQNYTADGQPVDFFDVLFFTAVSSVTGLKSDVAPDSTFTRLVSISILFLGIFWLPQRMSSVLSLIKDRNPWSSSYSPEPNQKHVIIIGDIWFGSLFEFLREFYCEDHGPQIVNTNVVLMSENPPSKKIQSLLKNPVYSSSVSFVLGSPTSYNDLEAINAHSASSVFVLSDKNSNSRSFEEDSKKIMICLAIRRFLISKNVSTPIYAQALLPETSLHLDYITKDIICIPELRLGLLAIGINVPGFSSLLQGLFTSIPDDTTDQLIKAVKSSNYSPYLEEYIFGLGQEIYPTKFSPFFKGMKFSIVAHYIYKNFNSILFALKINPDFVSGESDIPVSGPNDIVYLNPTGYILTGDEIGFIISTDSFVPNSILSVKKSSLSSLNNDSDESQPFLSEPQDSLSSVIFKSKLASNTMDSVIIDKSSNSKKVPTPNPIIVSSSEDNPDNHPLDQGNKLSTDENEAFGTSPILQLLEPDQPKDFTHEDSLPQSSGIFNAEAIETNSEEEINPSSPTVDENSQTKISILLPSDSSTSILKKSQSPIPISENSKETPFPKVSETKEIHSSSSNLVSATIKRVDSDYSSGSATKSAPLYYNHVVICCTGTSFPPNMEYLVGSIRTSIYGSQVYLKELEKSNSLNNNNPLSTKNELSTDKTSFFYNFYGKKVSEFNTADEKINQSPSFPNMQPVVFLCPCEPDSETKTILEGYGSVFFVNGTPLSKHGLIKANISSSSKAIVLISNYSSSYSSGASLSQKTDINVASSDSLTLLAVLNIEYLTANNKDFSMFIEFNYRENMKFIGSSSELVISEEYIQSFFRPCFMSGNCSAPVMLDTLICQTFYNKDLISIVKNMIFPNGDITHDVEYSKMVSAGLPISEIPKNIKGGGSKLDSNVFMMPVPEDFYGKTYSALFSYFIFKHNGICLGLYRNSLAVVKGYSSSSSSSAGNVNEHSIETQSTGQVVNFFVANPKQTTVLNSSDKVYILCTTLPNSL</sequence>
<feature type="transmembrane region" description="Helical" evidence="12">
    <location>
        <begin position="136"/>
        <end position="156"/>
    </location>
</feature>
<evidence type="ECO:0000256" key="10">
    <source>
        <dbReference type="ARBA" id="ARBA00023303"/>
    </source>
</evidence>
<dbReference type="Proteomes" id="UP000187455">
    <property type="component" value="Unassembled WGS sequence"/>
</dbReference>
<dbReference type="Pfam" id="PF22614">
    <property type="entry name" value="Slo-like_RCK"/>
    <property type="match status" value="2"/>
</dbReference>
<keyword evidence="10 14" id="KW-0407">Ion channel</keyword>
<feature type="compositionally biased region" description="Polar residues" evidence="11">
    <location>
        <begin position="794"/>
        <end position="808"/>
    </location>
</feature>
<dbReference type="Gene3D" id="3.40.50.720">
    <property type="entry name" value="NAD(P)-binding Rossmann-like Domain"/>
    <property type="match status" value="1"/>
</dbReference>
<feature type="compositionally biased region" description="Low complexity" evidence="11">
    <location>
        <begin position="25"/>
        <end position="53"/>
    </location>
</feature>
<dbReference type="EMBL" id="LSSL01007677">
    <property type="protein sequence ID" value="OLY77781.1"/>
    <property type="molecule type" value="Genomic_DNA"/>
</dbReference>
<dbReference type="PANTHER" id="PTHR10027">
    <property type="entry name" value="CALCIUM-ACTIVATED POTASSIUM CHANNEL ALPHA CHAIN"/>
    <property type="match status" value="1"/>
</dbReference>
<feature type="region of interest" description="Disordered" evidence="11">
    <location>
        <begin position="685"/>
        <end position="723"/>
    </location>
</feature>
<keyword evidence="9 12" id="KW-0472">Membrane</keyword>
<evidence type="ECO:0000313" key="14">
    <source>
        <dbReference type="EMBL" id="OLY77781.1"/>
    </source>
</evidence>
<feature type="transmembrane region" description="Helical" evidence="12">
    <location>
        <begin position="243"/>
        <end position="265"/>
    </location>
</feature>
<comment type="caution">
    <text evidence="14">The sequence shown here is derived from an EMBL/GenBank/DDBJ whole genome shotgun (WGS) entry which is preliminary data.</text>
</comment>
<evidence type="ECO:0000256" key="12">
    <source>
        <dbReference type="SAM" id="Phobius"/>
    </source>
</evidence>
<keyword evidence="15" id="KW-1185">Reference proteome</keyword>
<feature type="transmembrane region" description="Helical" evidence="12">
    <location>
        <begin position="168"/>
        <end position="193"/>
    </location>
</feature>
<comment type="subcellular location">
    <subcellularLocation>
        <location evidence="1">Membrane</location>
        <topology evidence="1">Multi-pass membrane protein</topology>
    </subcellularLocation>
</comment>
<dbReference type="InterPro" id="IPR003148">
    <property type="entry name" value="RCK_N"/>
</dbReference>
<keyword evidence="4 12" id="KW-0812">Transmembrane</keyword>
<dbReference type="GO" id="GO:0016020">
    <property type="term" value="C:membrane"/>
    <property type="evidence" value="ECO:0007669"/>
    <property type="project" value="UniProtKB-SubCell"/>
</dbReference>
<keyword evidence="8" id="KW-0406">Ion transport</keyword>
<keyword evidence="6" id="KW-0630">Potassium</keyword>
<evidence type="ECO:0000256" key="4">
    <source>
        <dbReference type="ARBA" id="ARBA00022692"/>
    </source>
</evidence>
<name>A0A1R0GLM1_9FUNG</name>
<evidence type="ECO:0000256" key="2">
    <source>
        <dbReference type="ARBA" id="ARBA00022448"/>
    </source>
</evidence>
<keyword evidence="2" id="KW-0813">Transport</keyword>
<keyword evidence="3" id="KW-0633">Potassium transport</keyword>
<evidence type="ECO:0000256" key="6">
    <source>
        <dbReference type="ARBA" id="ARBA00022958"/>
    </source>
</evidence>
<keyword evidence="5" id="KW-0631">Potassium channel</keyword>
<evidence type="ECO:0000256" key="5">
    <source>
        <dbReference type="ARBA" id="ARBA00022826"/>
    </source>
</evidence>
<gene>
    <name evidence="14" type="ORF">AYI68_g8184</name>
</gene>
<evidence type="ECO:0000256" key="11">
    <source>
        <dbReference type="SAM" id="MobiDB-lite"/>
    </source>
</evidence>
<evidence type="ECO:0000259" key="13">
    <source>
        <dbReference type="PROSITE" id="PS51201"/>
    </source>
</evidence>
<organism evidence="14 15">
    <name type="scientific">Smittium mucronatum</name>
    <dbReference type="NCBI Taxonomy" id="133383"/>
    <lineage>
        <taxon>Eukaryota</taxon>
        <taxon>Fungi</taxon>
        <taxon>Fungi incertae sedis</taxon>
        <taxon>Zoopagomycota</taxon>
        <taxon>Kickxellomycotina</taxon>
        <taxon>Harpellomycetes</taxon>
        <taxon>Harpellales</taxon>
        <taxon>Legeriomycetaceae</taxon>
        <taxon>Smittium</taxon>
    </lineage>
</organism>
<reference evidence="14 15" key="1">
    <citation type="journal article" date="2016" name="Mol. Biol. Evol.">
        <title>Genome-Wide Survey of Gut Fungi (Harpellales) Reveals the First Horizontally Transferred Ubiquitin Gene from a Mosquito Host.</title>
        <authorList>
            <person name="Wang Y."/>
            <person name="White M.M."/>
            <person name="Kvist S."/>
            <person name="Moncalvo J.M."/>
        </authorList>
    </citation>
    <scope>NUCLEOTIDE SEQUENCE [LARGE SCALE GENOMIC DNA]</scope>
    <source>
        <strain evidence="14 15">ALG-7-W6</strain>
    </source>
</reference>
<evidence type="ECO:0000256" key="8">
    <source>
        <dbReference type="ARBA" id="ARBA00023065"/>
    </source>
</evidence>
<feature type="region of interest" description="Disordered" evidence="11">
    <location>
        <begin position="1"/>
        <end position="87"/>
    </location>
</feature>
<dbReference type="PANTHER" id="PTHR10027:SF10">
    <property type="entry name" value="SLOWPOKE 2, ISOFORM D"/>
    <property type="match status" value="1"/>
</dbReference>
<protein>
    <submittedName>
        <fullName evidence="14">Calcium-activated potassium channel slowpoke</fullName>
    </submittedName>
</protein>
<evidence type="ECO:0000256" key="9">
    <source>
        <dbReference type="ARBA" id="ARBA00023136"/>
    </source>
</evidence>
<keyword evidence="7 12" id="KW-1133">Transmembrane helix</keyword>
<feature type="domain" description="RCK N-terminal" evidence="13">
    <location>
        <begin position="347"/>
        <end position="495"/>
    </location>
</feature>
<evidence type="ECO:0000256" key="1">
    <source>
        <dbReference type="ARBA" id="ARBA00004141"/>
    </source>
</evidence>
<dbReference type="GO" id="GO:0005267">
    <property type="term" value="F:potassium channel activity"/>
    <property type="evidence" value="ECO:0007669"/>
    <property type="project" value="UniProtKB-KW"/>
</dbReference>
<evidence type="ECO:0000313" key="15">
    <source>
        <dbReference type="Proteomes" id="UP000187455"/>
    </source>
</evidence>
<dbReference type="OrthoDB" id="297496at2759"/>
<dbReference type="STRING" id="133383.A0A1R0GLM1"/>